<dbReference type="PROSITE" id="PS51202">
    <property type="entry name" value="RCK_C"/>
    <property type="match status" value="1"/>
</dbReference>
<dbReference type="InterPro" id="IPR003148">
    <property type="entry name" value="RCK_N"/>
</dbReference>
<dbReference type="EMBL" id="CP036526">
    <property type="protein sequence ID" value="QDT09505.1"/>
    <property type="molecule type" value="Genomic_DNA"/>
</dbReference>
<feature type="domain" description="RCK N-terminal" evidence="3">
    <location>
        <begin position="108"/>
        <end position="225"/>
    </location>
</feature>
<dbReference type="PANTHER" id="PTHR43833:SF9">
    <property type="entry name" value="POTASSIUM CHANNEL PROTEIN YUGO-RELATED"/>
    <property type="match status" value="1"/>
</dbReference>
<dbReference type="Pfam" id="PF02254">
    <property type="entry name" value="TrkA_N"/>
    <property type="match status" value="1"/>
</dbReference>
<dbReference type="SUPFAM" id="SSF81324">
    <property type="entry name" value="Voltage-gated potassium channels"/>
    <property type="match status" value="1"/>
</dbReference>
<protein>
    <submittedName>
        <fullName evidence="5">Voltage-gated potassium channel Kch</fullName>
    </submittedName>
</protein>
<keyword evidence="2" id="KW-0812">Transmembrane</keyword>
<keyword evidence="2" id="KW-1133">Transmembrane helix</keyword>
<keyword evidence="2" id="KW-0472">Membrane</keyword>
<dbReference type="InterPro" id="IPR036721">
    <property type="entry name" value="RCK_C_sf"/>
</dbReference>
<gene>
    <name evidence="5" type="primary">kch_1</name>
    <name evidence="5" type="ORF">K239x_14510</name>
</gene>
<feature type="domain" description="RCK C-terminal" evidence="4">
    <location>
        <begin position="248"/>
        <end position="333"/>
    </location>
</feature>
<dbReference type="RefSeq" id="WP_145417060.1">
    <property type="nucleotide sequence ID" value="NZ_CP036526.1"/>
</dbReference>
<dbReference type="GO" id="GO:0006813">
    <property type="term" value="P:potassium ion transport"/>
    <property type="evidence" value="ECO:0007669"/>
    <property type="project" value="InterPro"/>
</dbReference>
<feature type="transmembrane region" description="Helical" evidence="2">
    <location>
        <begin position="34"/>
        <end position="51"/>
    </location>
</feature>
<sequence>MTTPLQRVGRGAIFLCLVVGVSVVGFRYLEGYDWIESLWLVVVTISTVGFGEHSTLSPTSQLLVVLLILLGMSAAVYTIGGFIQLMLEGEIENLLGKRRMDQEISRLSGHVLLCGYGRIGQSLAAELRTGGKEVVVLETNRDVQEEAVANGFLCVIGDATDESVLTEVGICRAGAIVTALPSDAENVFVTLTARNMNCDLQIIARAEMPSTEKKLLQAGANQVVMPSLVGARLMSRMITRPTTADLFDLVTHSGYEDLELDEISVTAGSNIIGATVAETEAHRKHKLLVVALKPKDGELLFNPGADQVFQQDDTAIVMGNAKDISRFRQVYGLA</sequence>
<evidence type="ECO:0000313" key="5">
    <source>
        <dbReference type="EMBL" id="QDT09505.1"/>
    </source>
</evidence>
<dbReference type="InterPro" id="IPR013099">
    <property type="entry name" value="K_chnl_dom"/>
</dbReference>
<dbReference type="Gene3D" id="1.10.287.70">
    <property type="match status" value="1"/>
</dbReference>
<keyword evidence="6" id="KW-1185">Reference proteome</keyword>
<keyword evidence="5" id="KW-0813">Transport</keyword>
<dbReference type="AlphaFoldDB" id="A0A517NQW6"/>
<dbReference type="GO" id="GO:0008324">
    <property type="term" value="F:monoatomic cation transmembrane transporter activity"/>
    <property type="evidence" value="ECO:0007669"/>
    <property type="project" value="InterPro"/>
</dbReference>
<dbReference type="Pfam" id="PF07885">
    <property type="entry name" value="Ion_trans_2"/>
    <property type="match status" value="1"/>
</dbReference>
<evidence type="ECO:0000256" key="2">
    <source>
        <dbReference type="SAM" id="Phobius"/>
    </source>
</evidence>
<dbReference type="GO" id="GO:0005886">
    <property type="term" value="C:plasma membrane"/>
    <property type="evidence" value="ECO:0007669"/>
    <property type="project" value="UniProtKB-SubCell"/>
</dbReference>
<dbReference type="InterPro" id="IPR050721">
    <property type="entry name" value="Trk_Ktr_HKT_K-transport"/>
</dbReference>
<dbReference type="InterPro" id="IPR006037">
    <property type="entry name" value="RCK_C"/>
</dbReference>
<dbReference type="Pfam" id="PF02080">
    <property type="entry name" value="TrkA_C"/>
    <property type="match status" value="1"/>
</dbReference>
<dbReference type="Proteomes" id="UP000319817">
    <property type="component" value="Chromosome"/>
</dbReference>
<feature type="transmembrane region" description="Helical" evidence="2">
    <location>
        <begin position="12"/>
        <end position="28"/>
    </location>
</feature>
<keyword evidence="5" id="KW-0407">Ion channel</keyword>
<evidence type="ECO:0000259" key="3">
    <source>
        <dbReference type="PROSITE" id="PS51201"/>
    </source>
</evidence>
<evidence type="ECO:0000313" key="6">
    <source>
        <dbReference type="Proteomes" id="UP000319817"/>
    </source>
</evidence>
<dbReference type="SUPFAM" id="SSF51735">
    <property type="entry name" value="NAD(P)-binding Rossmann-fold domains"/>
    <property type="match status" value="1"/>
</dbReference>
<keyword evidence="5" id="KW-0406">Ion transport</keyword>
<dbReference type="SUPFAM" id="SSF116726">
    <property type="entry name" value="TrkA C-terminal domain-like"/>
    <property type="match status" value="1"/>
</dbReference>
<evidence type="ECO:0000256" key="1">
    <source>
        <dbReference type="ARBA" id="ARBA00004651"/>
    </source>
</evidence>
<comment type="subcellular location">
    <subcellularLocation>
        <location evidence="1">Cell membrane</location>
        <topology evidence="1">Multi-pass membrane protein</topology>
    </subcellularLocation>
</comment>
<dbReference type="Gene3D" id="3.30.70.1450">
    <property type="entry name" value="Regulator of K+ conductance, C-terminal domain"/>
    <property type="match status" value="1"/>
</dbReference>
<accession>A0A517NQW6</accession>
<proteinExistence type="predicted"/>
<dbReference type="PANTHER" id="PTHR43833">
    <property type="entry name" value="POTASSIUM CHANNEL PROTEIN 2-RELATED-RELATED"/>
    <property type="match status" value="1"/>
</dbReference>
<feature type="transmembrane region" description="Helical" evidence="2">
    <location>
        <begin position="63"/>
        <end position="87"/>
    </location>
</feature>
<organism evidence="5 6">
    <name type="scientific">Stieleria marina</name>
    <dbReference type="NCBI Taxonomy" id="1930275"/>
    <lineage>
        <taxon>Bacteria</taxon>
        <taxon>Pseudomonadati</taxon>
        <taxon>Planctomycetota</taxon>
        <taxon>Planctomycetia</taxon>
        <taxon>Pirellulales</taxon>
        <taxon>Pirellulaceae</taxon>
        <taxon>Stieleria</taxon>
    </lineage>
</organism>
<dbReference type="InterPro" id="IPR036291">
    <property type="entry name" value="NAD(P)-bd_dom_sf"/>
</dbReference>
<evidence type="ECO:0000259" key="4">
    <source>
        <dbReference type="PROSITE" id="PS51202"/>
    </source>
</evidence>
<dbReference type="OrthoDB" id="9785285at2"/>
<dbReference type="Gene3D" id="3.40.50.720">
    <property type="entry name" value="NAD(P)-binding Rossmann-like Domain"/>
    <property type="match status" value="1"/>
</dbReference>
<dbReference type="PROSITE" id="PS51201">
    <property type="entry name" value="RCK_N"/>
    <property type="match status" value="1"/>
</dbReference>
<name>A0A517NQW6_9BACT</name>
<reference evidence="5 6" key="1">
    <citation type="submission" date="2019-02" db="EMBL/GenBank/DDBJ databases">
        <title>Deep-cultivation of Planctomycetes and their phenomic and genomic characterization uncovers novel biology.</title>
        <authorList>
            <person name="Wiegand S."/>
            <person name="Jogler M."/>
            <person name="Boedeker C."/>
            <person name="Pinto D."/>
            <person name="Vollmers J."/>
            <person name="Rivas-Marin E."/>
            <person name="Kohn T."/>
            <person name="Peeters S.H."/>
            <person name="Heuer A."/>
            <person name="Rast P."/>
            <person name="Oberbeckmann S."/>
            <person name="Bunk B."/>
            <person name="Jeske O."/>
            <person name="Meyerdierks A."/>
            <person name="Storesund J.E."/>
            <person name="Kallscheuer N."/>
            <person name="Luecker S."/>
            <person name="Lage O.M."/>
            <person name="Pohl T."/>
            <person name="Merkel B.J."/>
            <person name="Hornburger P."/>
            <person name="Mueller R.-W."/>
            <person name="Bruemmer F."/>
            <person name="Labrenz M."/>
            <person name="Spormann A.M."/>
            <person name="Op den Camp H."/>
            <person name="Overmann J."/>
            <person name="Amann R."/>
            <person name="Jetten M.S.M."/>
            <person name="Mascher T."/>
            <person name="Medema M.H."/>
            <person name="Devos D.P."/>
            <person name="Kaster A.-K."/>
            <person name="Ovreas L."/>
            <person name="Rohde M."/>
            <person name="Galperin M.Y."/>
            <person name="Jogler C."/>
        </authorList>
    </citation>
    <scope>NUCLEOTIDE SEQUENCE [LARGE SCALE GENOMIC DNA]</scope>
    <source>
        <strain evidence="5 6">K23_9</strain>
    </source>
</reference>